<sequence>MDSVNSYDGFGMRVWKVMFGGDNLFGRLKLYIFLSVYILVSGLTLAQIG</sequence>
<keyword evidence="1" id="KW-1133">Transmembrane helix</keyword>
<name>A0A7W6H943_9HYPH</name>
<proteinExistence type="predicted"/>
<comment type="caution">
    <text evidence="2">The sequence shown here is derived from an EMBL/GenBank/DDBJ whole genome shotgun (WGS) entry which is preliminary data.</text>
</comment>
<gene>
    <name evidence="2" type="ORF">GGR04_004747</name>
</gene>
<dbReference type="AlphaFoldDB" id="A0A7W6H943"/>
<keyword evidence="1" id="KW-0812">Transmembrane</keyword>
<keyword evidence="3" id="KW-1185">Reference proteome</keyword>
<evidence type="ECO:0000256" key="1">
    <source>
        <dbReference type="SAM" id="Phobius"/>
    </source>
</evidence>
<accession>A0A7W6H943</accession>
<evidence type="ECO:0000313" key="3">
    <source>
        <dbReference type="Proteomes" id="UP000542776"/>
    </source>
</evidence>
<organism evidence="2 3">
    <name type="scientific">Aureimonas pseudogalii</name>
    <dbReference type="NCBI Taxonomy" id="1744844"/>
    <lineage>
        <taxon>Bacteria</taxon>
        <taxon>Pseudomonadati</taxon>
        <taxon>Pseudomonadota</taxon>
        <taxon>Alphaproteobacteria</taxon>
        <taxon>Hyphomicrobiales</taxon>
        <taxon>Aurantimonadaceae</taxon>
        <taxon>Aureimonas</taxon>
    </lineage>
</organism>
<evidence type="ECO:0000313" key="2">
    <source>
        <dbReference type="EMBL" id="MBB4000866.1"/>
    </source>
</evidence>
<reference evidence="2 3" key="1">
    <citation type="submission" date="2020-08" db="EMBL/GenBank/DDBJ databases">
        <title>Genomic Encyclopedia of Type Strains, Phase IV (KMG-IV): sequencing the most valuable type-strain genomes for metagenomic binning, comparative biology and taxonomic classification.</title>
        <authorList>
            <person name="Goeker M."/>
        </authorList>
    </citation>
    <scope>NUCLEOTIDE SEQUENCE [LARGE SCALE GENOMIC DNA]</scope>
    <source>
        <strain evidence="2 3">DSM 102238</strain>
    </source>
</reference>
<dbReference type="EMBL" id="JACIEK010000035">
    <property type="protein sequence ID" value="MBB4000866.1"/>
    <property type="molecule type" value="Genomic_DNA"/>
</dbReference>
<keyword evidence="1" id="KW-0472">Membrane</keyword>
<dbReference type="Proteomes" id="UP000542776">
    <property type="component" value="Unassembled WGS sequence"/>
</dbReference>
<protein>
    <submittedName>
        <fullName evidence="2">Uncharacterized protein</fullName>
    </submittedName>
</protein>
<dbReference type="RefSeq" id="WP_210291955.1">
    <property type="nucleotide sequence ID" value="NZ_JACIEK010000035.1"/>
</dbReference>
<feature type="transmembrane region" description="Helical" evidence="1">
    <location>
        <begin position="28"/>
        <end position="46"/>
    </location>
</feature>